<evidence type="ECO:0000256" key="11">
    <source>
        <dbReference type="SAM" id="MobiDB-lite"/>
    </source>
</evidence>
<dbReference type="Gene3D" id="3.40.50.300">
    <property type="entry name" value="P-loop containing nucleotide triphosphate hydrolases"/>
    <property type="match status" value="1"/>
</dbReference>
<dbReference type="GO" id="GO:0005654">
    <property type="term" value="C:nucleoplasm"/>
    <property type="evidence" value="ECO:0007669"/>
    <property type="project" value="UniProtKB-ARBA"/>
</dbReference>
<evidence type="ECO:0000256" key="7">
    <source>
        <dbReference type="ARBA" id="ARBA00023134"/>
    </source>
</evidence>
<comment type="caution">
    <text evidence="13">The sequence shown here is derived from an EMBL/GenBank/DDBJ whole genome shotgun (WGS) entry which is preliminary data.</text>
</comment>
<dbReference type="InterPro" id="IPR030387">
    <property type="entry name" value="G_Bms1/Tsr1_dom"/>
</dbReference>
<dbReference type="GO" id="GO:0005525">
    <property type="term" value="F:GTP binding"/>
    <property type="evidence" value="ECO:0007669"/>
    <property type="project" value="UniProtKB-KW"/>
</dbReference>
<evidence type="ECO:0000256" key="10">
    <source>
        <dbReference type="ARBA" id="ARBA00061391"/>
    </source>
</evidence>
<evidence type="ECO:0000259" key="12">
    <source>
        <dbReference type="PROSITE" id="PS51714"/>
    </source>
</evidence>
<keyword evidence="2" id="KW-0690">Ribosome biogenesis</keyword>
<feature type="compositionally biased region" description="Basic and acidic residues" evidence="11">
    <location>
        <begin position="398"/>
        <end position="412"/>
    </location>
</feature>
<protein>
    <submittedName>
        <fullName evidence="13">6915_t:CDS:1</fullName>
    </submittedName>
</protein>
<dbReference type="InterPro" id="IPR039761">
    <property type="entry name" value="Bms1/Tsr1"/>
</dbReference>
<feature type="compositionally biased region" description="Basic and acidic residues" evidence="11">
    <location>
        <begin position="439"/>
        <end position="450"/>
    </location>
</feature>
<evidence type="ECO:0000256" key="4">
    <source>
        <dbReference type="ARBA" id="ARBA00022741"/>
    </source>
</evidence>
<organism evidence="13 14">
    <name type="scientific">Paraglomus brasilianum</name>
    <dbReference type="NCBI Taxonomy" id="144538"/>
    <lineage>
        <taxon>Eukaryota</taxon>
        <taxon>Fungi</taxon>
        <taxon>Fungi incertae sedis</taxon>
        <taxon>Mucoromycota</taxon>
        <taxon>Glomeromycotina</taxon>
        <taxon>Glomeromycetes</taxon>
        <taxon>Paraglomerales</taxon>
        <taxon>Paraglomeraceae</taxon>
        <taxon>Paraglomus</taxon>
    </lineage>
</organism>
<keyword evidence="5" id="KW-0378">Hydrolase</keyword>
<dbReference type="GO" id="GO:0005524">
    <property type="term" value="F:ATP binding"/>
    <property type="evidence" value="ECO:0007669"/>
    <property type="project" value="UniProtKB-KW"/>
</dbReference>
<evidence type="ECO:0000256" key="2">
    <source>
        <dbReference type="ARBA" id="ARBA00022517"/>
    </source>
</evidence>
<dbReference type="InterPro" id="IPR037875">
    <property type="entry name" value="Bms1_N"/>
</dbReference>
<comment type="catalytic activity">
    <reaction evidence="9">
        <text>GTP + H2O = GDP + phosphate + H(+)</text>
        <dbReference type="Rhea" id="RHEA:19669"/>
        <dbReference type="ChEBI" id="CHEBI:15377"/>
        <dbReference type="ChEBI" id="CHEBI:15378"/>
        <dbReference type="ChEBI" id="CHEBI:37565"/>
        <dbReference type="ChEBI" id="CHEBI:43474"/>
        <dbReference type="ChEBI" id="CHEBI:58189"/>
    </reaction>
    <physiologicalReaction direction="left-to-right" evidence="9">
        <dbReference type="Rhea" id="RHEA:19670"/>
    </physiologicalReaction>
</comment>
<evidence type="ECO:0000256" key="8">
    <source>
        <dbReference type="ARBA" id="ARBA00023242"/>
    </source>
</evidence>
<dbReference type="SUPFAM" id="SSF52540">
    <property type="entry name" value="P-loop containing nucleoside triphosphate hydrolases"/>
    <property type="match status" value="1"/>
</dbReference>
<accession>A0A9N9GXM8</accession>
<keyword evidence="7" id="KW-0342">GTP-binding</keyword>
<evidence type="ECO:0000256" key="3">
    <source>
        <dbReference type="ARBA" id="ARBA00022553"/>
    </source>
</evidence>
<dbReference type="Pfam" id="PF08142">
    <property type="entry name" value="AARP2CN"/>
    <property type="match status" value="1"/>
</dbReference>
<gene>
    <name evidence="13" type="ORF">PBRASI_LOCUS9568</name>
</gene>
<comment type="subcellular location">
    <subcellularLocation>
        <location evidence="1">Nucleus</location>
        <location evidence="1">Nucleolus</location>
    </subcellularLocation>
</comment>
<dbReference type="FunFam" id="3.40.50.300:FF:000105">
    <property type="entry name" value="BMS1 ribosome biogenesis factor"/>
    <property type="match status" value="1"/>
</dbReference>
<dbReference type="GO" id="GO:0000479">
    <property type="term" value="P:endonucleolytic cleavage of tricistronic rRNA transcript (SSU-rRNA, 5.8S rRNA, LSU-rRNA)"/>
    <property type="evidence" value="ECO:0007669"/>
    <property type="project" value="TreeGrafter"/>
</dbReference>
<feature type="region of interest" description="Disordered" evidence="11">
    <location>
        <begin position="1"/>
        <end position="48"/>
    </location>
</feature>
<dbReference type="PROSITE" id="PS51714">
    <property type="entry name" value="G_BMS1"/>
    <property type="match status" value="1"/>
</dbReference>
<dbReference type="Proteomes" id="UP000789739">
    <property type="component" value="Unassembled WGS sequence"/>
</dbReference>
<dbReference type="EMBL" id="CAJVPI010002156">
    <property type="protein sequence ID" value="CAG8637077.1"/>
    <property type="molecule type" value="Genomic_DNA"/>
</dbReference>
<dbReference type="SMART" id="SM00785">
    <property type="entry name" value="AARP2CN"/>
    <property type="match status" value="1"/>
</dbReference>
<keyword evidence="8" id="KW-0539">Nucleus</keyword>
<sequence length="721" mass="82207">MDDKEKKAHRPRQAGSKREKKDKKKTKNDEKHNPKAFAPRSGRKAEKLARRKVELTQKRLHVPLIDRTPLEPPPAIIAVVGPPKTGKTTLIKSLVKRYTKHNLTTIKGPITVVSGKKRRLTFIECANDLNCMIDVAKIADLVLLLIDASFGFEMETFEFLNVLQVHGFPKIMGVLTHLDKFKKMKTLRATKKRLKHRFWTEIYQGAKLFYLSGVINGRYPNMEILNLSRFISVMKFRPLIWRNAHPYLVADRVEDLTDPEEVRQNPLCDRTVTLYGYLHGINLKLNTKMHIPGAGDYYLSDVSSLPDPCPLPDKVRRSLSEKQKYIYAPMSDVGGILYDKDAVYINVPGNFTKTDQGVEQDAGEKMVINLQDAPETLASRLEDSELRVFTRSEPLKATDLTNRSESEGDSDFHNTSFKGSVESVEDESGQRRRKVVFSEGDKNETDKELSEAEDGIAEERKRRAALAKHEVGNDVDGEEIAFAESDSDLDDIMSEQEFDDGYLNSALKWKSNLAEKAKETFHANRRVNLMQLIYDSGKSPEDIANGDYDSSNEKGSLENMDEEEEEDDFITFKKTDRKDVVSLNRVDSVKSSVDKALLAEWDQEETLEAIRNKFITGSLEDKGDTQKSDDEEIYGDFEDLETGEIVKGISEPERTKEGLDQEELSRKKEELKRKFDAEYDDKEEDTPAMSYYDEVKEGIAKQLELNRAEFENDDPVTRAMV</sequence>
<evidence type="ECO:0000256" key="6">
    <source>
        <dbReference type="ARBA" id="ARBA00022840"/>
    </source>
</evidence>
<feature type="region of interest" description="Disordered" evidence="11">
    <location>
        <begin position="398"/>
        <end position="456"/>
    </location>
</feature>
<dbReference type="PANTHER" id="PTHR12858:SF2">
    <property type="entry name" value="RIBOSOME BIOGENESIS PROTEIN BMS1 HOMOLOG"/>
    <property type="match status" value="1"/>
</dbReference>
<keyword evidence="14" id="KW-1185">Reference proteome</keyword>
<name>A0A9N9GXM8_9GLOM</name>
<evidence type="ECO:0000256" key="9">
    <source>
        <dbReference type="ARBA" id="ARBA00049117"/>
    </source>
</evidence>
<dbReference type="GO" id="GO:0000462">
    <property type="term" value="P:maturation of SSU-rRNA from tricistronic rRNA transcript (SSU-rRNA, 5.8S rRNA, LSU-rRNA)"/>
    <property type="evidence" value="ECO:0007669"/>
    <property type="project" value="TreeGrafter"/>
</dbReference>
<dbReference type="InterPro" id="IPR027417">
    <property type="entry name" value="P-loop_NTPase"/>
</dbReference>
<dbReference type="GO" id="GO:0032040">
    <property type="term" value="C:small-subunit processome"/>
    <property type="evidence" value="ECO:0007669"/>
    <property type="project" value="UniProtKB-ARBA"/>
</dbReference>
<comment type="similarity">
    <text evidence="10">Belongs to the TRAFAC class translation factor GTPase superfamily. Bms1-like GTPase family. BMS1 subfamily.</text>
</comment>
<dbReference type="GO" id="GO:0034511">
    <property type="term" value="F:U3 snoRNA binding"/>
    <property type="evidence" value="ECO:0007669"/>
    <property type="project" value="TreeGrafter"/>
</dbReference>
<dbReference type="CDD" id="cd01882">
    <property type="entry name" value="BMS1"/>
    <property type="match status" value="1"/>
</dbReference>
<keyword evidence="4" id="KW-0547">Nucleotide-binding</keyword>
<keyword evidence="6" id="KW-0067">ATP-binding</keyword>
<dbReference type="Pfam" id="PF22298">
    <property type="entry name" value="Tsr1_G-like"/>
    <property type="match status" value="1"/>
</dbReference>
<dbReference type="PANTHER" id="PTHR12858">
    <property type="entry name" value="RIBOSOME BIOGENESIS PROTEIN"/>
    <property type="match status" value="1"/>
</dbReference>
<dbReference type="GO" id="GO:0030686">
    <property type="term" value="C:90S preribosome"/>
    <property type="evidence" value="ECO:0007669"/>
    <property type="project" value="TreeGrafter"/>
</dbReference>
<dbReference type="InterPro" id="IPR012948">
    <property type="entry name" value="AARP2CN"/>
</dbReference>
<proteinExistence type="inferred from homology"/>
<evidence type="ECO:0000313" key="13">
    <source>
        <dbReference type="EMBL" id="CAG8637077.1"/>
    </source>
</evidence>
<feature type="domain" description="Bms1-type G" evidence="12">
    <location>
        <begin position="73"/>
        <end position="237"/>
    </location>
</feature>
<evidence type="ECO:0000256" key="5">
    <source>
        <dbReference type="ARBA" id="ARBA00022801"/>
    </source>
</evidence>
<evidence type="ECO:0000256" key="1">
    <source>
        <dbReference type="ARBA" id="ARBA00004604"/>
    </source>
</evidence>
<feature type="region of interest" description="Disordered" evidence="11">
    <location>
        <begin position="538"/>
        <end position="565"/>
    </location>
</feature>
<reference evidence="13" key="1">
    <citation type="submission" date="2021-06" db="EMBL/GenBank/DDBJ databases">
        <authorList>
            <person name="Kallberg Y."/>
            <person name="Tangrot J."/>
            <person name="Rosling A."/>
        </authorList>
    </citation>
    <scope>NUCLEOTIDE SEQUENCE</scope>
    <source>
        <strain evidence="13">BR232B</strain>
    </source>
</reference>
<dbReference type="GO" id="GO:0003924">
    <property type="term" value="F:GTPase activity"/>
    <property type="evidence" value="ECO:0007669"/>
    <property type="project" value="TreeGrafter"/>
</dbReference>
<dbReference type="AlphaFoldDB" id="A0A9N9GXM8"/>
<keyword evidence="3" id="KW-0597">Phosphoprotein</keyword>
<dbReference type="OrthoDB" id="10260897at2759"/>
<evidence type="ECO:0000313" key="14">
    <source>
        <dbReference type="Proteomes" id="UP000789739"/>
    </source>
</evidence>